<keyword evidence="6" id="KW-0378">Hydrolase</keyword>
<dbReference type="STRING" id="1081109.A0A167YCU1"/>
<evidence type="ECO:0000256" key="18">
    <source>
        <dbReference type="PIRSR" id="PIRSR000894-1"/>
    </source>
</evidence>
<evidence type="ECO:0000256" key="10">
    <source>
        <dbReference type="ARBA" id="ARBA00042300"/>
    </source>
</evidence>
<dbReference type="InterPro" id="IPR033379">
    <property type="entry name" value="Acid_Pase_AS"/>
</dbReference>
<evidence type="ECO:0000313" key="22">
    <source>
        <dbReference type="Proteomes" id="UP000078544"/>
    </source>
</evidence>
<dbReference type="PANTHER" id="PTHR20963">
    <property type="entry name" value="MULTIPLE INOSITOL POLYPHOSPHATE PHOSPHATASE-RELATED"/>
    <property type="match status" value="1"/>
</dbReference>
<feature type="disulfide bond" evidence="19">
    <location>
        <begin position="255"/>
        <end position="506"/>
    </location>
</feature>
<keyword evidence="22" id="KW-1185">Reference proteome</keyword>
<dbReference type="Gene3D" id="3.40.50.1240">
    <property type="entry name" value="Phosphoglycerate mutase-like"/>
    <property type="match status" value="1"/>
</dbReference>
<comment type="similarity">
    <text evidence="2">Belongs to the histidine acid phosphatase family.</text>
</comment>
<evidence type="ECO:0000256" key="12">
    <source>
        <dbReference type="ARBA" id="ARBA00043675"/>
    </source>
</evidence>
<evidence type="ECO:0000256" key="7">
    <source>
        <dbReference type="ARBA" id="ARBA00023157"/>
    </source>
</evidence>
<keyword evidence="5" id="KW-0964">Secreted</keyword>
<comment type="catalytic activity">
    <reaction evidence="14">
        <text>1D-myo-inositol 1,2,4,5,6-pentakisphosphate + H2O = 1D-myo-inositol 1,2,5,6-tetrakisphosphate + phosphate</text>
        <dbReference type="Rhea" id="RHEA:77115"/>
        <dbReference type="ChEBI" id="CHEBI:15377"/>
        <dbReference type="ChEBI" id="CHEBI:43474"/>
        <dbReference type="ChEBI" id="CHEBI:57798"/>
        <dbReference type="ChEBI" id="CHEBI:195535"/>
    </reaction>
    <physiologicalReaction direction="left-to-right" evidence="14">
        <dbReference type="Rhea" id="RHEA:77116"/>
    </physiologicalReaction>
</comment>
<evidence type="ECO:0000256" key="3">
    <source>
        <dbReference type="ARBA" id="ARBA00011245"/>
    </source>
</evidence>
<evidence type="ECO:0000256" key="1">
    <source>
        <dbReference type="ARBA" id="ARBA00004613"/>
    </source>
</evidence>
<feature type="disulfide bond" evidence="19">
    <location>
        <begin position="477"/>
        <end position="485"/>
    </location>
</feature>
<keyword evidence="8" id="KW-0325">Glycoprotein</keyword>
<sequence>MGLFTRAVASLQALAAPRHKYRAIPAPVSDRHTAQQLSYAPPPRSRYSKISMVAMLLAVFVFLGLAFARDRRPETTPCVDKGRCTHDTQKHWGQYSPYFSAPHDSISPDVPSECKVVFASVLSRHGSRFPTTSKSKAYKLLVERIQKDVKSYGKGYEFIKSYKYKLGANDLTSHGEEEMVNSGKHFLHRYKKLAKEVTHPFVRASGSKRVILSARRFVQGFYKAKGIKNGDKYLPDILVIPEGDGFNNTLDHGSCKAFEQGPDSKLGHKMKDAWRKTWAAPIRERLNKKLPGANMSLEDTVNFMDLCPFDTVASRKAKTISQFCRLFSEDEWHGYEYYESLDKWYRYGPGNPLGPTQGVGYVNELIARLTHSPVKDHTSTNQTLDQSPTTFPINRLLYADFTHDNTMLTIYGALGLFSNSTHLPTDRVTSPREADGFSASWTVPFAARMYVERMRCNTDRDLIRVLIDDRVVAPKNCKADKLGRCEAKDFLKGLDFAVKGGLWNQCGK</sequence>
<dbReference type="PROSITE" id="PS00778">
    <property type="entry name" value="HIS_ACID_PHOSPHAT_2"/>
    <property type="match status" value="1"/>
</dbReference>
<feature type="disulfide bond" evidence="19">
    <location>
        <begin position="114"/>
        <end position="456"/>
    </location>
</feature>
<comment type="subcellular location">
    <subcellularLocation>
        <location evidence="1">Secreted</location>
    </subcellularLocation>
</comment>
<evidence type="ECO:0000256" key="17">
    <source>
        <dbReference type="ARBA" id="ARBA00044262"/>
    </source>
</evidence>
<evidence type="ECO:0000256" key="15">
    <source>
        <dbReference type="ARBA" id="ARBA00043788"/>
    </source>
</evidence>
<evidence type="ECO:0000256" key="2">
    <source>
        <dbReference type="ARBA" id="ARBA00005375"/>
    </source>
</evidence>
<dbReference type="GO" id="GO:0016158">
    <property type="term" value="F:inositol hexakisphosphate 3-phosphatase activity"/>
    <property type="evidence" value="ECO:0007669"/>
    <property type="project" value="UniProtKB-EC"/>
</dbReference>
<evidence type="ECO:0000256" key="6">
    <source>
        <dbReference type="ARBA" id="ARBA00022801"/>
    </source>
</evidence>
<comment type="catalytic activity">
    <reaction evidence="15">
        <text>1D-myo-inositol hexakisphosphate + H2O = 1D-myo-inositol 1,2,4,5,6-pentakisphosphate + phosphate</text>
        <dbReference type="Rhea" id="RHEA:16989"/>
        <dbReference type="ChEBI" id="CHEBI:15377"/>
        <dbReference type="ChEBI" id="CHEBI:43474"/>
        <dbReference type="ChEBI" id="CHEBI:57798"/>
        <dbReference type="ChEBI" id="CHEBI:58130"/>
        <dbReference type="EC" id="3.1.3.8"/>
    </reaction>
    <physiologicalReaction direction="left-to-right" evidence="15">
        <dbReference type="Rhea" id="RHEA:16990"/>
    </physiologicalReaction>
</comment>
<reference evidence="21 22" key="1">
    <citation type="journal article" date="2016" name="Genome Biol. Evol.">
        <title>Divergent and convergent evolution of fungal pathogenicity.</title>
        <authorList>
            <person name="Shang Y."/>
            <person name="Xiao G."/>
            <person name="Zheng P."/>
            <person name="Cen K."/>
            <person name="Zhan S."/>
            <person name="Wang C."/>
        </authorList>
    </citation>
    <scope>NUCLEOTIDE SEQUENCE [LARGE SCALE GENOMIC DNA]</scope>
    <source>
        <strain evidence="21 22">RCEF 2490</strain>
    </source>
</reference>
<dbReference type="Pfam" id="PF00328">
    <property type="entry name" value="His_Phos_2"/>
    <property type="match status" value="1"/>
</dbReference>
<evidence type="ECO:0000256" key="16">
    <source>
        <dbReference type="ARBA" id="ARBA00044106"/>
    </source>
</evidence>
<dbReference type="CDD" id="cd07061">
    <property type="entry name" value="HP_HAP_like"/>
    <property type="match status" value="1"/>
</dbReference>
<comment type="catalytic activity">
    <reaction evidence="11">
        <text>1D-myo-inositol 1,2,5,6-tetrakisphosphate + H2O = 1D-myo-inositol 1,2,6-trisphosphate + phosphate</text>
        <dbReference type="Rhea" id="RHEA:77119"/>
        <dbReference type="ChEBI" id="CHEBI:15377"/>
        <dbReference type="ChEBI" id="CHEBI:43474"/>
        <dbReference type="ChEBI" id="CHEBI:195535"/>
        <dbReference type="ChEBI" id="CHEBI:195537"/>
    </reaction>
    <physiologicalReaction direction="left-to-right" evidence="11">
        <dbReference type="Rhea" id="RHEA:77120"/>
    </physiologicalReaction>
</comment>
<keyword evidence="20" id="KW-0472">Membrane</keyword>
<organism evidence="21 22">
    <name type="scientific">Moelleriella libera RCEF 2490</name>
    <dbReference type="NCBI Taxonomy" id="1081109"/>
    <lineage>
        <taxon>Eukaryota</taxon>
        <taxon>Fungi</taxon>
        <taxon>Dikarya</taxon>
        <taxon>Ascomycota</taxon>
        <taxon>Pezizomycotina</taxon>
        <taxon>Sordariomycetes</taxon>
        <taxon>Hypocreomycetidae</taxon>
        <taxon>Hypocreales</taxon>
        <taxon>Clavicipitaceae</taxon>
        <taxon>Moelleriella</taxon>
    </lineage>
</organism>
<evidence type="ECO:0000256" key="9">
    <source>
        <dbReference type="ARBA" id="ARBA00041857"/>
    </source>
</evidence>
<feature type="transmembrane region" description="Helical" evidence="20">
    <location>
        <begin position="50"/>
        <end position="68"/>
    </location>
</feature>
<gene>
    <name evidence="21" type="ORF">AAL_06915</name>
</gene>
<proteinExistence type="inferred from homology"/>
<evidence type="ECO:0000313" key="21">
    <source>
        <dbReference type="EMBL" id="KZZ91174.1"/>
    </source>
</evidence>
<dbReference type="AlphaFoldDB" id="A0A167YCU1"/>
<dbReference type="EMBL" id="AZGY01000019">
    <property type="protein sequence ID" value="KZZ91174.1"/>
    <property type="molecule type" value="Genomic_DNA"/>
</dbReference>
<dbReference type="InterPro" id="IPR000560">
    <property type="entry name" value="His_Pase_clade-2"/>
</dbReference>
<dbReference type="PROSITE" id="PS00616">
    <property type="entry name" value="HIS_ACID_PHOSPHAT_1"/>
    <property type="match status" value="1"/>
</dbReference>
<comment type="catalytic activity">
    <reaction evidence="13">
        <text>1D-myo-inositol 1,2,6-trisphosphate + H2O = 1D-myo-inositol 1,2-bisphosphate + phosphate</text>
        <dbReference type="Rhea" id="RHEA:77131"/>
        <dbReference type="ChEBI" id="CHEBI:15377"/>
        <dbReference type="ChEBI" id="CHEBI:43474"/>
        <dbReference type="ChEBI" id="CHEBI:195537"/>
        <dbReference type="ChEBI" id="CHEBI:195539"/>
    </reaction>
    <physiologicalReaction direction="left-to-right" evidence="13">
        <dbReference type="Rhea" id="RHEA:77132"/>
    </physiologicalReaction>
</comment>
<dbReference type="GO" id="GO:0005576">
    <property type="term" value="C:extracellular region"/>
    <property type="evidence" value="ECO:0007669"/>
    <property type="project" value="UniProtKB-SubCell"/>
</dbReference>
<evidence type="ECO:0000256" key="19">
    <source>
        <dbReference type="PIRSR" id="PIRSR000894-2"/>
    </source>
</evidence>
<name>A0A167YCU1_9HYPO</name>
<feature type="active site" description="Proton donor" evidence="18">
    <location>
        <position position="404"/>
    </location>
</feature>
<dbReference type="PIRSF" id="PIRSF000894">
    <property type="entry name" value="Acid_phosphatase"/>
    <property type="match status" value="1"/>
</dbReference>
<evidence type="ECO:0000256" key="4">
    <source>
        <dbReference type="ARBA" id="ARBA00012632"/>
    </source>
</evidence>
<evidence type="ECO:0000256" key="14">
    <source>
        <dbReference type="ARBA" id="ARBA00043748"/>
    </source>
</evidence>
<keyword evidence="7 19" id="KW-1015">Disulfide bond</keyword>
<keyword evidence="20" id="KW-1133">Transmembrane helix</keyword>
<dbReference type="GO" id="GO:0003993">
    <property type="term" value="F:acid phosphatase activity"/>
    <property type="evidence" value="ECO:0007669"/>
    <property type="project" value="TreeGrafter"/>
</dbReference>
<dbReference type="InterPro" id="IPR016274">
    <property type="entry name" value="Histidine_acid_Pase_euk"/>
</dbReference>
<feature type="active site" description="Nucleophile" evidence="18">
    <location>
        <position position="125"/>
    </location>
</feature>
<evidence type="ECO:0000256" key="5">
    <source>
        <dbReference type="ARBA" id="ARBA00022525"/>
    </source>
</evidence>
<comment type="catalytic activity">
    <reaction evidence="12">
        <text>1D-myo-inositol 1,2-bisphosphate + H2O = 1D-myo-inositol 2-phosphate + phosphate</text>
        <dbReference type="Rhea" id="RHEA:77135"/>
        <dbReference type="ChEBI" id="CHEBI:15377"/>
        <dbReference type="ChEBI" id="CHEBI:43474"/>
        <dbReference type="ChEBI" id="CHEBI:84142"/>
        <dbReference type="ChEBI" id="CHEBI:195539"/>
    </reaction>
    <physiologicalReaction direction="left-to-right" evidence="12">
        <dbReference type="Rhea" id="RHEA:77136"/>
    </physiologicalReaction>
</comment>
<comment type="subunit">
    <text evidence="3">Monomer.</text>
</comment>
<evidence type="ECO:0000256" key="13">
    <source>
        <dbReference type="ARBA" id="ARBA00043721"/>
    </source>
</evidence>
<protein>
    <recommendedName>
        <fullName evidence="16">Phytase A</fullName>
        <ecNumber evidence="4">3.1.3.8</ecNumber>
    </recommendedName>
    <alternativeName>
        <fullName evidence="17">Histidine acid phosphatase phyA</fullName>
    </alternativeName>
    <alternativeName>
        <fullName evidence="10">Myo-inositol hexakisphosphate phosphohydrolase A</fullName>
    </alternativeName>
    <alternativeName>
        <fullName evidence="9">Myo-inositol-hexaphosphate 3-phosphohydrolase A</fullName>
    </alternativeName>
</protein>
<comment type="caution">
    <text evidence="21">The sequence shown here is derived from an EMBL/GenBank/DDBJ whole genome shotgun (WGS) entry which is preliminary data.</text>
</comment>
<feature type="disulfide bond" evidence="19">
    <location>
        <begin position="307"/>
        <end position="324"/>
    </location>
</feature>
<dbReference type="InterPro" id="IPR029033">
    <property type="entry name" value="His_PPase_superfam"/>
</dbReference>
<dbReference type="EC" id="3.1.3.8" evidence="4"/>
<dbReference type="Proteomes" id="UP000078544">
    <property type="component" value="Unassembled WGS sequence"/>
</dbReference>
<evidence type="ECO:0000256" key="8">
    <source>
        <dbReference type="ARBA" id="ARBA00023180"/>
    </source>
</evidence>
<dbReference type="SUPFAM" id="SSF53254">
    <property type="entry name" value="Phosphoglycerate mutase-like"/>
    <property type="match status" value="1"/>
</dbReference>
<keyword evidence="20" id="KW-0812">Transmembrane</keyword>
<accession>A0A167YCU1</accession>
<evidence type="ECO:0000256" key="11">
    <source>
        <dbReference type="ARBA" id="ARBA00043670"/>
    </source>
</evidence>
<dbReference type="OrthoDB" id="6509975at2759"/>
<dbReference type="PANTHER" id="PTHR20963:SF24">
    <property type="entry name" value="3-PHYTASE B"/>
    <property type="match status" value="1"/>
</dbReference>
<evidence type="ECO:0000256" key="20">
    <source>
        <dbReference type="SAM" id="Phobius"/>
    </source>
</evidence>